<dbReference type="OrthoDB" id="791231at2"/>
<protein>
    <submittedName>
        <fullName evidence="1">Uncharacterized protein</fullName>
    </submittedName>
</protein>
<evidence type="ECO:0000313" key="1">
    <source>
        <dbReference type="EMBL" id="SDL85826.1"/>
    </source>
</evidence>
<sequence>MRTTVNSLEQIFATICQEAFPNEWDENFITFRLMQELRRVFARRVIHFDNWSKIVDWQSFKNRGKQETNYGDIALLVNIQFSSNEVLKGVICLEAKREFNSGNFESIGQAQLDRILWSMPHAHLLLYTFNSQSLQLKFPDESVWRSHFWVSPLNTANQLLRQVGGNDNRKVLRTAFPLTKLLTSRIFWGLDLDFREDIYNDIVEGNRKLIDPAFVGIVNVYYDHQRPVQVSPPDIWEEI</sequence>
<dbReference type="Proteomes" id="UP000199226">
    <property type="component" value="Unassembled WGS sequence"/>
</dbReference>
<accession>A0A1G9NGY9</accession>
<keyword evidence="2" id="KW-1185">Reference proteome</keyword>
<evidence type="ECO:0000313" key="2">
    <source>
        <dbReference type="Proteomes" id="UP000199226"/>
    </source>
</evidence>
<organism evidence="1 2">
    <name type="scientific">Daejeonella rubra</name>
    <dbReference type="NCBI Taxonomy" id="990371"/>
    <lineage>
        <taxon>Bacteria</taxon>
        <taxon>Pseudomonadati</taxon>
        <taxon>Bacteroidota</taxon>
        <taxon>Sphingobacteriia</taxon>
        <taxon>Sphingobacteriales</taxon>
        <taxon>Sphingobacteriaceae</taxon>
        <taxon>Daejeonella</taxon>
    </lineage>
</organism>
<dbReference type="AlphaFoldDB" id="A0A1G9NGY9"/>
<reference evidence="2" key="1">
    <citation type="submission" date="2016-10" db="EMBL/GenBank/DDBJ databases">
        <authorList>
            <person name="Varghese N."/>
            <person name="Submissions S."/>
        </authorList>
    </citation>
    <scope>NUCLEOTIDE SEQUENCE [LARGE SCALE GENOMIC DNA]</scope>
    <source>
        <strain evidence="2">DSM 24536</strain>
    </source>
</reference>
<name>A0A1G9NGY9_9SPHI</name>
<gene>
    <name evidence="1" type="ORF">SAMN05421813_10334</name>
</gene>
<proteinExistence type="predicted"/>
<dbReference type="EMBL" id="FNHH01000003">
    <property type="protein sequence ID" value="SDL85826.1"/>
    <property type="molecule type" value="Genomic_DNA"/>
</dbReference>
<dbReference type="RefSeq" id="WP_090699514.1">
    <property type="nucleotide sequence ID" value="NZ_FNHH01000003.1"/>
</dbReference>